<gene>
    <name evidence="2" type="ORF">E5676_scaffold409G001280</name>
    <name evidence="1" type="ORF">E6C27_scaffold216G001210</name>
</gene>
<evidence type="ECO:0000313" key="2">
    <source>
        <dbReference type="EMBL" id="TYK04511.1"/>
    </source>
</evidence>
<proteinExistence type="predicted"/>
<dbReference type="EMBL" id="SSTE01013607">
    <property type="protein sequence ID" value="KAA0046826.1"/>
    <property type="molecule type" value="Genomic_DNA"/>
</dbReference>
<reference evidence="3 4" key="1">
    <citation type="submission" date="2019-08" db="EMBL/GenBank/DDBJ databases">
        <title>Draft genome sequences of two oriental melons (Cucumis melo L. var makuwa).</title>
        <authorList>
            <person name="Kwon S.-Y."/>
        </authorList>
    </citation>
    <scope>NUCLEOTIDE SEQUENCE [LARGE SCALE GENOMIC DNA]</scope>
    <source>
        <strain evidence="4">cv. Chang Bougi</strain>
        <strain evidence="3">cv. SW 3</strain>
        <tissue evidence="1">Leaf</tissue>
    </source>
</reference>
<evidence type="ECO:0000313" key="4">
    <source>
        <dbReference type="Proteomes" id="UP000321947"/>
    </source>
</evidence>
<protein>
    <submittedName>
        <fullName evidence="1">Protein FAR1-RELATED SEQUENCE 3-like</fullName>
    </submittedName>
</protein>
<dbReference type="OrthoDB" id="683469at2759"/>
<sequence>MPLSASIFGKQHCRPVISIDGTNLKNKYSGSLLSASTSDANRRRPLFGFFSVVDHREASLEARGCPKPSIVRRLSSIGRQTFHRGLPLCVASPPSSRHRRRSSIVASLTHVASFAFR</sequence>
<name>A0A5A7TXY3_CUCMM</name>
<comment type="caution">
    <text evidence="1">The sequence shown here is derived from an EMBL/GenBank/DDBJ whole genome shotgun (WGS) entry which is preliminary data.</text>
</comment>
<evidence type="ECO:0000313" key="3">
    <source>
        <dbReference type="Proteomes" id="UP000321393"/>
    </source>
</evidence>
<dbReference type="EMBL" id="SSTD01014204">
    <property type="protein sequence ID" value="TYK04511.1"/>
    <property type="molecule type" value="Genomic_DNA"/>
</dbReference>
<dbReference type="AlphaFoldDB" id="A0A5A7TXY3"/>
<dbReference type="Proteomes" id="UP000321947">
    <property type="component" value="Unassembled WGS sequence"/>
</dbReference>
<evidence type="ECO:0000313" key="1">
    <source>
        <dbReference type="EMBL" id="KAA0046826.1"/>
    </source>
</evidence>
<dbReference type="Proteomes" id="UP000321393">
    <property type="component" value="Unassembled WGS sequence"/>
</dbReference>
<organism evidence="1 3">
    <name type="scientific">Cucumis melo var. makuwa</name>
    <name type="common">Oriental melon</name>
    <dbReference type="NCBI Taxonomy" id="1194695"/>
    <lineage>
        <taxon>Eukaryota</taxon>
        <taxon>Viridiplantae</taxon>
        <taxon>Streptophyta</taxon>
        <taxon>Embryophyta</taxon>
        <taxon>Tracheophyta</taxon>
        <taxon>Spermatophyta</taxon>
        <taxon>Magnoliopsida</taxon>
        <taxon>eudicotyledons</taxon>
        <taxon>Gunneridae</taxon>
        <taxon>Pentapetalae</taxon>
        <taxon>rosids</taxon>
        <taxon>fabids</taxon>
        <taxon>Cucurbitales</taxon>
        <taxon>Cucurbitaceae</taxon>
        <taxon>Benincaseae</taxon>
        <taxon>Cucumis</taxon>
    </lineage>
</organism>
<accession>A0A5A7TXY3</accession>